<keyword evidence="6" id="KW-1185">Reference proteome</keyword>
<proteinExistence type="predicted"/>
<evidence type="ECO:0000256" key="3">
    <source>
        <dbReference type="PROSITE-ProRule" id="PRU00169"/>
    </source>
</evidence>
<reference evidence="5 6" key="1">
    <citation type="submission" date="2019-08" db="EMBL/GenBank/DDBJ databases">
        <title>In-depth cultivation of the pig gut microbiome towards novel bacterial diversity and tailored functional studies.</title>
        <authorList>
            <person name="Wylensek D."/>
            <person name="Hitch T.C.A."/>
            <person name="Clavel T."/>
        </authorList>
    </citation>
    <scope>NUCLEOTIDE SEQUENCE [LARGE SCALE GENOMIC DNA]</scope>
    <source>
        <strain evidence="5 6">WCA-383-APC-5B</strain>
    </source>
</reference>
<organism evidence="5 6">
    <name type="scientific">Inconstantimicrobium porci</name>
    <dbReference type="NCBI Taxonomy" id="2652291"/>
    <lineage>
        <taxon>Bacteria</taxon>
        <taxon>Bacillati</taxon>
        <taxon>Bacillota</taxon>
        <taxon>Clostridia</taxon>
        <taxon>Eubacteriales</taxon>
        <taxon>Clostridiaceae</taxon>
        <taxon>Inconstantimicrobium</taxon>
    </lineage>
</organism>
<evidence type="ECO:0000256" key="1">
    <source>
        <dbReference type="ARBA" id="ARBA00018672"/>
    </source>
</evidence>
<name>A0A7X2MYQ5_9CLOT</name>
<feature type="domain" description="Response regulatory" evidence="4">
    <location>
        <begin position="1"/>
        <end position="31"/>
    </location>
</feature>
<dbReference type="EMBL" id="VULX01000011">
    <property type="protein sequence ID" value="MSR91539.1"/>
    <property type="molecule type" value="Genomic_DNA"/>
</dbReference>
<dbReference type="AlphaFoldDB" id="A0A7X2MYQ5"/>
<dbReference type="InterPro" id="IPR001789">
    <property type="entry name" value="Sig_transdc_resp-reg_receiver"/>
</dbReference>
<dbReference type="Gene3D" id="3.40.50.2300">
    <property type="match status" value="1"/>
</dbReference>
<dbReference type="Proteomes" id="UP000460287">
    <property type="component" value="Unassembled WGS sequence"/>
</dbReference>
<sequence>MLLDIEMAGMNGMELAKKIREIADYFCYWHK</sequence>
<dbReference type="InterPro" id="IPR011006">
    <property type="entry name" value="CheY-like_superfamily"/>
</dbReference>
<protein>
    <recommendedName>
        <fullName evidence="1">Stage 0 sporulation protein A homolog</fullName>
    </recommendedName>
</protein>
<feature type="modified residue" description="4-aspartylphosphate" evidence="3">
    <location>
        <position position="4"/>
    </location>
</feature>
<dbReference type="SUPFAM" id="SSF52172">
    <property type="entry name" value="CheY-like"/>
    <property type="match status" value="1"/>
</dbReference>
<dbReference type="PROSITE" id="PS50110">
    <property type="entry name" value="RESPONSE_REGULATORY"/>
    <property type="match status" value="1"/>
</dbReference>
<comment type="caution">
    <text evidence="5">The sequence shown here is derived from an EMBL/GenBank/DDBJ whole genome shotgun (WGS) entry which is preliminary data.</text>
</comment>
<gene>
    <name evidence="5" type="ORF">FYJ33_08980</name>
</gene>
<keyword evidence="3" id="KW-0597">Phosphoprotein</keyword>
<evidence type="ECO:0000313" key="5">
    <source>
        <dbReference type="EMBL" id="MSR91539.1"/>
    </source>
</evidence>
<evidence type="ECO:0000313" key="6">
    <source>
        <dbReference type="Proteomes" id="UP000460287"/>
    </source>
</evidence>
<evidence type="ECO:0000256" key="2">
    <source>
        <dbReference type="ARBA" id="ARBA00024867"/>
    </source>
</evidence>
<dbReference type="GO" id="GO:0000160">
    <property type="term" value="P:phosphorelay signal transduction system"/>
    <property type="evidence" value="ECO:0007669"/>
    <property type="project" value="InterPro"/>
</dbReference>
<comment type="function">
    <text evidence="2">May play the central regulatory role in sporulation. It may be an element of the effector pathway responsible for the activation of sporulation genes in response to nutritional stress. Spo0A may act in concert with spo0H (a sigma factor) to control the expression of some genes that are critical to the sporulation process.</text>
</comment>
<accession>A0A7X2MYQ5</accession>
<evidence type="ECO:0000259" key="4">
    <source>
        <dbReference type="PROSITE" id="PS50110"/>
    </source>
</evidence>